<keyword evidence="3" id="KW-0805">Transcription regulation</keyword>
<dbReference type="PROSITE" id="PS51094">
    <property type="entry name" value="PTS_EIIA_TYPE_2"/>
    <property type="match status" value="1"/>
</dbReference>
<dbReference type="Gene3D" id="3.40.50.2300">
    <property type="match status" value="1"/>
</dbReference>
<dbReference type="GO" id="GO:0009401">
    <property type="term" value="P:phosphoenolpyruvate-dependent sugar phosphotransferase system"/>
    <property type="evidence" value="ECO:0007669"/>
    <property type="project" value="InterPro"/>
</dbReference>
<dbReference type="SUPFAM" id="SSF63520">
    <property type="entry name" value="PTS-regulatory domain, PRD"/>
    <property type="match status" value="2"/>
</dbReference>
<dbReference type="RefSeq" id="WP_211800492.1">
    <property type="nucleotide sequence ID" value="NZ_JAGSCS010000005.1"/>
</dbReference>
<evidence type="ECO:0000256" key="4">
    <source>
        <dbReference type="ARBA" id="ARBA00023163"/>
    </source>
</evidence>
<dbReference type="InterPro" id="IPR013196">
    <property type="entry name" value="HTH_11"/>
</dbReference>
<feature type="domain" description="PRD" evidence="7">
    <location>
        <begin position="189"/>
        <end position="297"/>
    </location>
</feature>
<dbReference type="InterPro" id="IPR036388">
    <property type="entry name" value="WH-like_DNA-bd_sf"/>
</dbReference>
<dbReference type="CDD" id="cd05568">
    <property type="entry name" value="PTS_IIB_bgl_like"/>
    <property type="match status" value="1"/>
</dbReference>
<dbReference type="InterPro" id="IPR011608">
    <property type="entry name" value="PRD"/>
</dbReference>
<dbReference type="InterPro" id="IPR036095">
    <property type="entry name" value="PTS_EIIB-like_sf"/>
</dbReference>
<dbReference type="PROSITE" id="PS51099">
    <property type="entry name" value="PTS_EIIB_TYPE_2"/>
    <property type="match status" value="1"/>
</dbReference>
<protein>
    <submittedName>
        <fullName evidence="8">Transcription antiterminator</fullName>
    </submittedName>
</protein>
<gene>
    <name evidence="8" type="ORF">KCG48_05715</name>
</gene>
<keyword evidence="2" id="KW-0677">Repeat</keyword>
<dbReference type="Pfam" id="PF00874">
    <property type="entry name" value="PRD"/>
    <property type="match status" value="2"/>
</dbReference>
<dbReference type="InterPro" id="IPR036634">
    <property type="entry name" value="PRD_sf"/>
</dbReference>
<dbReference type="GO" id="GO:0008982">
    <property type="term" value="F:protein-N(PI)-phosphohistidine-sugar phosphotransferase activity"/>
    <property type="evidence" value="ECO:0007669"/>
    <property type="project" value="InterPro"/>
</dbReference>
<evidence type="ECO:0000259" key="6">
    <source>
        <dbReference type="PROSITE" id="PS51099"/>
    </source>
</evidence>
<feature type="domain" description="PTS EIIA type-2" evidence="5">
    <location>
        <begin position="530"/>
        <end position="673"/>
    </location>
</feature>
<evidence type="ECO:0000313" key="9">
    <source>
        <dbReference type="Proteomes" id="UP000675379"/>
    </source>
</evidence>
<feature type="domain" description="PRD" evidence="7">
    <location>
        <begin position="299"/>
        <end position="404"/>
    </location>
</feature>
<dbReference type="PROSITE" id="PS51372">
    <property type="entry name" value="PRD_2"/>
    <property type="match status" value="2"/>
</dbReference>
<dbReference type="Gene3D" id="1.10.1790.10">
    <property type="entry name" value="PRD domain"/>
    <property type="match status" value="1"/>
</dbReference>
<feature type="domain" description="PTS EIIB type-2" evidence="6">
    <location>
        <begin position="407"/>
        <end position="496"/>
    </location>
</feature>
<evidence type="ECO:0000259" key="5">
    <source>
        <dbReference type="PROSITE" id="PS51094"/>
    </source>
</evidence>
<dbReference type="SUPFAM" id="SSF55804">
    <property type="entry name" value="Phoshotransferase/anion transport protein"/>
    <property type="match status" value="1"/>
</dbReference>
<evidence type="ECO:0000256" key="2">
    <source>
        <dbReference type="ARBA" id="ARBA00022737"/>
    </source>
</evidence>
<comment type="caution">
    <text evidence="8">The sequence shown here is derived from an EMBL/GenBank/DDBJ whole genome shotgun (WGS) entry which is preliminary data.</text>
</comment>
<dbReference type="Gene3D" id="3.40.930.10">
    <property type="entry name" value="Mannitol-specific EII, Chain A"/>
    <property type="match status" value="1"/>
</dbReference>
<dbReference type="Gene3D" id="1.10.10.10">
    <property type="entry name" value="Winged helix-like DNA-binding domain superfamily/Winged helix DNA-binding domain"/>
    <property type="match status" value="2"/>
</dbReference>
<organism evidence="8 9">
    <name type="scientific">Proteiniclasticum sediminis</name>
    <dbReference type="NCBI Taxonomy" id="2804028"/>
    <lineage>
        <taxon>Bacteria</taxon>
        <taxon>Bacillati</taxon>
        <taxon>Bacillota</taxon>
        <taxon>Clostridia</taxon>
        <taxon>Eubacteriales</taxon>
        <taxon>Clostridiaceae</taxon>
        <taxon>Proteiniclasticum</taxon>
    </lineage>
</organism>
<proteinExistence type="predicted"/>
<dbReference type="InterPro" id="IPR016152">
    <property type="entry name" value="PTrfase/Anion_transptr"/>
</dbReference>
<keyword evidence="9" id="KW-1185">Reference proteome</keyword>
<dbReference type="InterPro" id="IPR013011">
    <property type="entry name" value="PTS_EIIB_2"/>
</dbReference>
<name>A0A941CR59_9CLOT</name>
<keyword evidence="1" id="KW-0808">Transferase</keyword>
<accession>A0A941CR59</accession>
<dbReference type="Proteomes" id="UP000675379">
    <property type="component" value="Unassembled WGS sequence"/>
</dbReference>
<evidence type="ECO:0000256" key="1">
    <source>
        <dbReference type="ARBA" id="ARBA00022679"/>
    </source>
</evidence>
<dbReference type="InterPro" id="IPR002178">
    <property type="entry name" value="PTS_EIIA_type-2_dom"/>
</dbReference>
<evidence type="ECO:0000313" key="8">
    <source>
        <dbReference type="EMBL" id="MBR0575838.1"/>
    </source>
</evidence>
<dbReference type="PANTHER" id="PTHR30185">
    <property type="entry name" value="CRYPTIC BETA-GLUCOSIDE BGL OPERON ANTITERMINATOR"/>
    <property type="match status" value="1"/>
</dbReference>
<dbReference type="InterPro" id="IPR050661">
    <property type="entry name" value="BglG_antiterminators"/>
</dbReference>
<evidence type="ECO:0000256" key="3">
    <source>
        <dbReference type="ARBA" id="ARBA00023015"/>
    </source>
</evidence>
<dbReference type="EMBL" id="JAGSCS010000005">
    <property type="protein sequence ID" value="MBR0575838.1"/>
    <property type="molecule type" value="Genomic_DNA"/>
</dbReference>
<keyword evidence="4" id="KW-0804">Transcription</keyword>
<evidence type="ECO:0000259" key="7">
    <source>
        <dbReference type="PROSITE" id="PS51372"/>
    </source>
</evidence>
<sequence length="687" mass="77686">MYITARERLMLSILLESRHLFVSLGDMAQRLEVSLRTVQREIKFLEETLKASGLYLDKKPNEGIRIGGPEVQVDLLKEALKSYNDFELERNERMLLLYTELLKNDEPVKSSTLTALLGISGKTLQQDLEVFSEEIRYCNLTLTRKPGYGTFLVGSEKDKRMGFVNLVLQRMEQFPVFSLQEGRFLSFDQEDRIFSLLDQGRLEVIEKALFAELEQLDYRLTDLALLELLLHLNLSVIRTRQGFLVEDSPKTELSEEDRVAEAVGESLQSQLEITLPTAEIRFIASILSSAKRTRSLEIDENYGLTALATSLIDAVTEATGYYFDRDRRFMEALMAHLEPLLNRIRDGITVLNPIKKEIQEDYAVLFGTLEKILKDKFPGQEISDDEIGFLTLHFASAVKELKEAPKVSTLVVCTSGIATSRMLTKKLLGKFPQLTIIEQGSIIDLKKMDTTDFDLIISTVGIRDAQFEYILVSPMLSEEDARKLERVINDKLLTFSRRKAKPSREEHKTSEGFDPEPALAATEAATGMIRSLLEHFALRELQASSLPEALDQMFADLSLPHGGEAAKAMLLQKARTTGSALPGTRLALIHGRHETVDQPLFRVYRNPQPLVMLGMDGKTQAVQTLLLLLTPQQLGEAELELVSTISIALLERANTQIYETAGEGQIRTLLLDHLKTKYLEIMMKKWR</sequence>
<dbReference type="SUPFAM" id="SSF52794">
    <property type="entry name" value="PTS system IIB component-like"/>
    <property type="match status" value="1"/>
</dbReference>
<dbReference type="PANTHER" id="PTHR30185:SF18">
    <property type="entry name" value="TRANSCRIPTIONAL REGULATOR MTLR"/>
    <property type="match status" value="1"/>
</dbReference>
<dbReference type="AlphaFoldDB" id="A0A941CR59"/>
<dbReference type="Pfam" id="PF08279">
    <property type="entry name" value="HTH_11"/>
    <property type="match status" value="1"/>
</dbReference>
<reference evidence="8" key="1">
    <citation type="submission" date="2021-04" db="EMBL/GenBank/DDBJ databases">
        <title>Proteiniclasticum sedimins sp. nov., an obligate anaerobic bacterium isolated from anaerobic sludge.</title>
        <authorList>
            <person name="Liu J."/>
        </authorList>
    </citation>
    <scope>NUCLEOTIDE SEQUENCE</scope>
    <source>
        <strain evidence="8">BAD-10</strain>
    </source>
</reference>
<dbReference type="GO" id="GO:0006355">
    <property type="term" value="P:regulation of DNA-templated transcription"/>
    <property type="evidence" value="ECO:0007669"/>
    <property type="project" value="InterPro"/>
</dbReference>